<evidence type="ECO:0000313" key="1">
    <source>
        <dbReference type="EMBL" id="SUD31726.1"/>
    </source>
</evidence>
<dbReference type="InterPro" id="IPR021500">
    <property type="entry name" value="DUF3156"/>
</dbReference>
<dbReference type="AlphaFoldDB" id="A0A379IG74"/>
<dbReference type="Proteomes" id="UP000255125">
    <property type="component" value="Unassembled WGS sequence"/>
</dbReference>
<reference evidence="1 2" key="1">
    <citation type="submission" date="2018-06" db="EMBL/GenBank/DDBJ databases">
        <authorList>
            <consortium name="Pathogen Informatics"/>
            <person name="Doyle S."/>
        </authorList>
    </citation>
    <scope>NUCLEOTIDE SEQUENCE [LARGE SCALE GENOMIC DNA]</scope>
    <source>
        <strain evidence="1 2">NCTC10392</strain>
    </source>
</reference>
<proteinExistence type="predicted"/>
<gene>
    <name evidence="1" type="ORF">NCTC10392_03664</name>
</gene>
<protein>
    <submittedName>
        <fullName evidence="1">Protein of uncharacterized function (DUF3156)</fullName>
    </submittedName>
</protein>
<evidence type="ECO:0000313" key="2">
    <source>
        <dbReference type="Proteomes" id="UP000255125"/>
    </source>
</evidence>
<dbReference type="RefSeq" id="WP_051903093.1">
    <property type="nucleotide sequence ID" value="NZ_CP008896.1"/>
</dbReference>
<name>A0A379IG74_PSEFL</name>
<sequence>MNRVSLTTAMSVLWQRLSELFSAQRAPAGYQPGRTLGQLRRNLGLARFEQVSPTLARAALEGGSLHLEIRERTESQLLMHLVMTEFSLRLPASTEGAARFELHHGGAVRRTAIHCRQRAGEGALLGQLQVRLQQDRALHAALMPLDFKRLHIELLDHQWHVCLEHMGGSEVVNRMPAFRRYIALSRDQRDALLAALVGLQRILRTL</sequence>
<organism evidence="1 2">
    <name type="scientific">Pseudomonas fluorescens</name>
    <dbReference type="NCBI Taxonomy" id="294"/>
    <lineage>
        <taxon>Bacteria</taxon>
        <taxon>Pseudomonadati</taxon>
        <taxon>Pseudomonadota</taxon>
        <taxon>Gammaproteobacteria</taxon>
        <taxon>Pseudomonadales</taxon>
        <taxon>Pseudomonadaceae</taxon>
        <taxon>Pseudomonas</taxon>
    </lineage>
</organism>
<accession>A0A379IG74</accession>
<dbReference type="Pfam" id="PF11354">
    <property type="entry name" value="DUF3156"/>
    <property type="match status" value="1"/>
</dbReference>
<dbReference type="EMBL" id="UGUS01000002">
    <property type="protein sequence ID" value="SUD31726.1"/>
    <property type="molecule type" value="Genomic_DNA"/>
</dbReference>